<protein>
    <submittedName>
        <fullName evidence="1">Uncharacterized protein</fullName>
    </submittedName>
</protein>
<keyword evidence="2" id="KW-1185">Reference proteome</keyword>
<name>A0A0C3IF88_PISTI</name>
<dbReference type="InParanoid" id="A0A0C3IF88"/>
<dbReference type="EMBL" id="KN832062">
    <property type="protein sequence ID" value="KIN95697.1"/>
    <property type="molecule type" value="Genomic_DNA"/>
</dbReference>
<dbReference type="AlphaFoldDB" id="A0A0C3IF88"/>
<accession>A0A0C3IF88</accession>
<proteinExistence type="predicted"/>
<gene>
    <name evidence="1" type="ORF">M404DRAFT_1007302</name>
</gene>
<reference evidence="2" key="2">
    <citation type="submission" date="2015-01" db="EMBL/GenBank/DDBJ databases">
        <title>Evolutionary Origins and Diversification of the Mycorrhizal Mutualists.</title>
        <authorList>
            <consortium name="DOE Joint Genome Institute"/>
            <consortium name="Mycorrhizal Genomics Consortium"/>
            <person name="Kohler A."/>
            <person name="Kuo A."/>
            <person name="Nagy L.G."/>
            <person name="Floudas D."/>
            <person name="Copeland A."/>
            <person name="Barry K.W."/>
            <person name="Cichocki N."/>
            <person name="Veneault-Fourrey C."/>
            <person name="LaButti K."/>
            <person name="Lindquist E.A."/>
            <person name="Lipzen A."/>
            <person name="Lundell T."/>
            <person name="Morin E."/>
            <person name="Murat C."/>
            <person name="Riley R."/>
            <person name="Ohm R."/>
            <person name="Sun H."/>
            <person name="Tunlid A."/>
            <person name="Henrissat B."/>
            <person name="Grigoriev I.V."/>
            <person name="Hibbett D.S."/>
            <person name="Martin F."/>
        </authorList>
    </citation>
    <scope>NUCLEOTIDE SEQUENCE [LARGE SCALE GENOMIC DNA]</scope>
    <source>
        <strain evidence="2">Marx 270</strain>
    </source>
</reference>
<dbReference type="Proteomes" id="UP000054217">
    <property type="component" value="Unassembled WGS sequence"/>
</dbReference>
<dbReference type="HOGENOM" id="CLU_2723195_0_0_1"/>
<evidence type="ECO:0000313" key="2">
    <source>
        <dbReference type="Proteomes" id="UP000054217"/>
    </source>
</evidence>
<evidence type="ECO:0000313" key="1">
    <source>
        <dbReference type="EMBL" id="KIN95697.1"/>
    </source>
</evidence>
<reference evidence="1 2" key="1">
    <citation type="submission" date="2014-04" db="EMBL/GenBank/DDBJ databases">
        <authorList>
            <consortium name="DOE Joint Genome Institute"/>
            <person name="Kuo A."/>
            <person name="Kohler A."/>
            <person name="Costa M.D."/>
            <person name="Nagy L.G."/>
            <person name="Floudas D."/>
            <person name="Copeland A."/>
            <person name="Barry K.W."/>
            <person name="Cichocki N."/>
            <person name="Veneault-Fourrey C."/>
            <person name="LaButti K."/>
            <person name="Lindquist E.A."/>
            <person name="Lipzen A."/>
            <person name="Lundell T."/>
            <person name="Morin E."/>
            <person name="Murat C."/>
            <person name="Sun H."/>
            <person name="Tunlid A."/>
            <person name="Henrissat B."/>
            <person name="Grigoriev I.V."/>
            <person name="Hibbett D.S."/>
            <person name="Martin F."/>
            <person name="Nordberg H.P."/>
            <person name="Cantor M.N."/>
            <person name="Hua S.X."/>
        </authorList>
    </citation>
    <scope>NUCLEOTIDE SEQUENCE [LARGE SCALE GENOMIC DNA]</scope>
    <source>
        <strain evidence="1 2">Marx 270</strain>
    </source>
</reference>
<sequence length="72" mass="8096">MSCQKWNNGLNIQANVPLVVAEINQMGLAIIRHPRLMEVGKNLITSAAQTPETPKQHCTTMQYFSDLPFLRS</sequence>
<organism evidence="1 2">
    <name type="scientific">Pisolithus tinctorius Marx 270</name>
    <dbReference type="NCBI Taxonomy" id="870435"/>
    <lineage>
        <taxon>Eukaryota</taxon>
        <taxon>Fungi</taxon>
        <taxon>Dikarya</taxon>
        <taxon>Basidiomycota</taxon>
        <taxon>Agaricomycotina</taxon>
        <taxon>Agaricomycetes</taxon>
        <taxon>Agaricomycetidae</taxon>
        <taxon>Boletales</taxon>
        <taxon>Sclerodermatineae</taxon>
        <taxon>Pisolithaceae</taxon>
        <taxon>Pisolithus</taxon>
    </lineage>
</organism>